<dbReference type="Proteomes" id="UP001596186">
    <property type="component" value="Unassembled WGS sequence"/>
</dbReference>
<dbReference type="EMBL" id="JBHSSN010000002">
    <property type="protein sequence ID" value="MFC6322471.1"/>
    <property type="molecule type" value="Genomic_DNA"/>
</dbReference>
<feature type="transmembrane region" description="Helical" evidence="2">
    <location>
        <begin position="27"/>
        <end position="45"/>
    </location>
</feature>
<evidence type="ECO:0000259" key="3">
    <source>
        <dbReference type="Pfam" id="PF03217"/>
    </source>
</evidence>
<accession>A0ABW1URX8</accession>
<feature type="compositionally biased region" description="Acidic residues" evidence="1">
    <location>
        <begin position="210"/>
        <end position="227"/>
    </location>
</feature>
<sequence length="289" mass="31330">MDFKRKRLEKALEEKTYRVKLVHGKKGWLAVGLTFITLFGVSILGQKTVDASAVNNVATVNTTNGSSIPLWNDVTTSNIHRSDRGLQSGTSWKTDKAVIGVDGKTYLKVSTNEYANIDQMDLQDETSKQDLSGVVHVGNNTQLYSNPLEGAKPISNRALAANTDWKTDTKVTVDGVTYYRVSTDEWVKAEDSNLISESSRSDKTYIANDPDAEPLPDTDTDTGEGTDTDNNGNNNSGSGDTDGGGTTTPVAKTANVTVKYVDTTTNDELTDSEETVKDQEVGKEYKATP</sequence>
<proteinExistence type="predicted"/>
<comment type="caution">
    <text evidence="4">The sequence shown here is derived from an EMBL/GenBank/DDBJ whole genome shotgun (WGS) entry which is preliminary data.</text>
</comment>
<reference evidence="5" key="1">
    <citation type="journal article" date="2019" name="Int. J. Syst. Evol. Microbiol.">
        <title>The Global Catalogue of Microorganisms (GCM) 10K type strain sequencing project: providing services to taxonomists for standard genome sequencing and annotation.</title>
        <authorList>
            <consortium name="The Broad Institute Genomics Platform"/>
            <consortium name="The Broad Institute Genome Sequencing Center for Infectious Disease"/>
            <person name="Wu L."/>
            <person name="Ma J."/>
        </authorList>
    </citation>
    <scope>NUCLEOTIDE SEQUENCE [LARGE SCALE GENOMIC DNA]</scope>
    <source>
        <strain evidence="5">CCM 8895</strain>
    </source>
</reference>
<feature type="non-terminal residue" evidence="4">
    <location>
        <position position="289"/>
    </location>
</feature>
<name>A0ABW1URX8_9LACO</name>
<feature type="domain" description="S-layer protein C-terminal" evidence="3">
    <location>
        <begin position="151"/>
        <end position="189"/>
    </location>
</feature>
<feature type="compositionally biased region" description="Basic and acidic residues" evidence="1">
    <location>
        <begin position="274"/>
        <end position="289"/>
    </location>
</feature>
<feature type="compositionally biased region" description="Low complexity" evidence="1">
    <location>
        <begin position="228"/>
        <end position="239"/>
    </location>
</feature>
<feature type="region of interest" description="Disordered" evidence="1">
    <location>
        <begin position="191"/>
        <end position="289"/>
    </location>
</feature>
<keyword evidence="2" id="KW-1133">Transmembrane helix</keyword>
<keyword evidence="5" id="KW-1185">Reference proteome</keyword>
<evidence type="ECO:0000313" key="5">
    <source>
        <dbReference type="Proteomes" id="UP001596186"/>
    </source>
</evidence>
<keyword evidence="2" id="KW-0812">Transmembrane</keyword>
<keyword evidence="2" id="KW-0472">Membrane</keyword>
<evidence type="ECO:0000313" key="4">
    <source>
        <dbReference type="EMBL" id="MFC6322471.1"/>
    </source>
</evidence>
<gene>
    <name evidence="4" type="ORF">ACFP1F_01645</name>
</gene>
<protein>
    <submittedName>
        <fullName evidence="4">SLAP domain-containing protein</fullName>
    </submittedName>
</protein>
<organism evidence="4 5">
    <name type="scientific">Companilactobacillus baiquanensis</name>
    <dbReference type="NCBI Taxonomy" id="2486005"/>
    <lineage>
        <taxon>Bacteria</taxon>
        <taxon>Bacillati</taxon>
        <taxon>Bacillota</taxon>
        <taxon>Bacilli</taxon>
        <taxon>Lactobacillales</taxon>
        <taxon>Lactobacillaceae</taxon>
        <taxon>Companilactobacillus</taxon>
    </lineage>
</organism>
<evidence type="ECO:0000256" key="1">
    <source>
        <dbReference type="SAM" id="MobiDB-lite"/>
    </source>
</evidence>
<evidence type="ECO:0000256" key="2">
    <source>
        <dbReference type="SAM" id="Phobius"/>
    </source>
</evidence>
<dbReference type="RefSeq" id="WP_377728739.1">
    <property type="nucleotide sequence ID" value="NZ_JBHSSN010000002.1"/>
</dbReference>
<dbReference type="InterPro" id="IPR024968">
    <property type="entry name" value="SlpA_C_lactobacillus"/>
</dbReference>
<dbReference type="Pfam" id="PF03217">
    <property type="entry name" value="SlpA"/>
    <property type="match status" value="1"/>
</dbReference>